<dbReference type="InterPro" id="IPR021133">
    <property type="entry name" value="HEAT_type_2"/>
</dbReference>
<reference evidence="4" key="1">
    <citation type="journal article" date="2011" name="PLoS Biol.">
        <title>Gene gain and loss during evolution of obligate parasitism in the white rust pathogen of Arabidopsis thaliana.</title>
        <authorList>
            <person name="Kemen E."/>
            <person name="Gardiner A."/>
            <person name="Schultz-Larsen T."/>
            <person name="Kemen A.C."/>
            <person name="Balmuth A.L."/>
            <person name="Robert-Seilaniantz A."/>
            <person name="Bailey K."/>
            <person name="Holub E."/>
            <person name="Studholme D.J."/>
            <person name="Maclean D."/>
            <person name="Jones J.D."/>
        </authorList>
    </citation>
    <scope>NUCLEOTIDE SEQUENCE</scope>
</reference>
<feature type="region of interest" description="Disordered" evidence="3">
    <location>
        <begin position="667"/>
        <end position="699"/>
    </location>
</feature>
<dbReference type="SUPFAM" id="SSF48371">
    <property type="entry name" value="ARM repeat"/>
    <property type="match status" value="1"/>
</dbReference>
<dbReference type="EMBL" id="FR824451">
    <property type="protein sequence ID" value="CCA26742.1"/>
    <property type="molecule type" value="Genomic_DNA"/>
</dbReference>
<feature type="repeat" description="HEAT" evidence="2">
    <location>
        <begin position="212"/>
        <end position="250"/>
    </location>
</feature>
<feature type="compositionally biased region" description="Polar residues" evidence="3">
    <location>
        <begin position="667"/>
        <end position="682"/>
    </location>
</feature>
<dbReference type="Pfam" id="PF02985">
    <property type="entry name" value="HEAT"/>
    <property type="match status" value="2"/>
</dbReference>
<feature type="region of interest" description="Disordered" evidence="3">
    <location>
        <begin position="1"/>
        <end position="23"/>
    </location>
</feature>
<accession>F0WZ27</accession>
<dbReference type="InterPro" id="IPR051023">
    <property type="entry name" value="PP2A_Regulatory_Subunit_A"/>
</dbReference>
<evidence type="ECO:0000256" key="1">
    <source>
        <dbReference type="ARBA" id="ARBA00022737"/>
    </source>
</evidence>
<feature type="repeat" description="HEAT" evidence="2">
    <location>
        <begin position="290"/>
        <end position="328"/>
    </location>
</feature>
<evidence type="ECO:0000313" key="4">
    <source>
        <dbReference type="EMBL" id="CCA26742.1"/>
    </source>
</evidence>
<feature type="repeat" description="HEAT" evidence="2">
    <location>
        <begin position="133"/>
        <end position="171"/>
    </location>
</feature>
<name>F0WZ27_9STRA</name>
<dbReference type="InterPro" id="IPR016024">
    <property type="entry name" value="ARM-type_fold"/>
</dbReference>
<feature type="compositionally biased region" description="Basic and acidic residues" evidence="3">
    <location>
        <begin position="683"/>
        <end position="699"/>
    </location>
</feature>
<protein>
    <submittedName>
        <fullName evidence="4">Uncharacterized protein AlNc14C408G11436</fullName>
    </submittedName>
</protein>
<feature type="compositionally biased region" description="Acidic residues" evidence="3">
    <location>
        <begin position="1"/>
        <end position="10"/>
    </location>
</feature>
<dbReference type="AlphaFoldDB" id="F0WZ27"/>
<feature type="repeat" description="HEAT" evidence="2">
    <location>
        <begin position="251"/>
        <end position="289"/>
    </location>
</feature>
<sequence length="699" mass="79647">MQFDRIEDDNIPGASTPLDDEFDAQNDGPTFEDLAIDDTLSDLDRVTKYVRSNIALQRVIHVKMLQETSQIIGFQATCDYIIPLLEPLVNDVEYVVRQHVAFQFPGICRFLLKEGQECQEALSSGYRILLDVFIPLISKLMSDPQYEVRSAAGDSLVEMAAMIQQEDQGQHILTIVLPLAHDDDNEHYRTSAALLYNNLAQHLGPDLCQQFCVPELISLSEDPIFRVRKSTAQSFSNVARTVGYEITKERLFPAFLRLCHDDIWGVRKTCAECLVDISESLLPSIRAALLEPLLDDFLKDTSRWVRFAAYQNLGPLLATFEKDDIDDTLLTQFTNMALNPSFLVGPSDEMDIRYHCAYSFPAVVSIFGTTEWPKLAPAFTVLSQETFWRTRKTLAYSLHEMARLLGQEITETTLLGTFDDYIRDPRQDVRLGVLLHFADFIQYVSPSIRENYLSNLYEYDSFHHITKWRFRQVISDQLASLCGSFTPAATYSILYPLLLKLITDEVAIVRHASYHACPLLVSQLHKHDENMTKEMLARLCTFASTTNYRERQIYLHVCEAFLQSKEDGSLQWFKTVLAGEFFRLLHDSVSNVRFLNAKIILEHTEVMVECATCPVFVKNGILDEKWTTPEILLENIIANNRNDSMEEPVSPDTDVFEHNRTAQEISSASLESMQETTSSFHSTKLDHDSTHDAVVEPVA</sequence>
<dbReference type="GO" id="GO:0005737">
    <property type="term" value="C:cytoplasm"/>
    <property type="evidence" value="ECO:0007669"/>
    <property type="project" value="TreeGrafter"/>
</dbReference>
<dbReference type="PROSITE" id="PS50077">
    <property type="entry name" value="HEAT_REPEAT"/>
    <property type="match status" value="6"/>
</dbReference>
<dbReference type="PANTHER" id="PTHR10648:SF1">
    <property type="entry name" value="SERINE_THREONINE-PROTEIN PHOSPHATASE 4 REGULATORY SUBUNIT 1"/>
    <property type="match status" value="1"/>
</dbReference>
<dbReference type="InterPro" id="IPR011989">
    <property type="entry name" value="ARM-like"/>
</dbReference>
<dbReference type="HOGENOM" id="CLU_013766_0_0_1"/>
<dbReference type="Gene3D" id="1.25.10.10">
    <property type="entry name" value="Leucine-rich Repeat Variant"/>
    <property type="match status" value="1"/>
</dbReference>
<evidence type="ECO:0000256" key="2">
    <source>
        <dbReference type="PROSITE-ProRule" id="PRU00103"/>
    </source>
</evidence>
<feature type="repeat" description="HEAT" evidence="2">
    <location>
        <begin position="172"/>
        <end position="211"/>
    </location>
</feature>
<keyword evidence="1" id="KW-0677">Repeat</keyword>
<proteinExistence type="predicted"/>
<dbReference type="InterPro" id="IPR000357">
    <property type="entry name" value="HEAT"/>
</dbReference>
<evidence type="ECO:0000256" key="3">
    <source>
        <dbReference type="SAM" id="MobiDB-lite"/>
    </source>
</evidence>
<organism evidence="4">
    <name type="scientific">Albugo laibachii Nc14</name>
    <dbReference type="NCBI Taxonomy" id="890382"/>
    <lineage>
        <taxon>Eukaryota</taxon>
        <taxon>Sar</taxon>
        <taxon>Stramenopiles</taxon>
        <taxon>Oomycota</taxon>
        <taxon>Peronosporomycetes</taxon>
        <taxon>Albuginales</taxon>
        <taxon>Albuginaceae</taxon>
        <taxon>Albugo</taxon>
    </lineage>
</organism>
<feature type="repeat" description="HEAT" evidence="2">
    <location>
        <begin position="375"/>
        <end position="413"/>
    </location>
</feature>
<dbReference type="GO" id="GO:0019888">
    <property type="term" value="F:protein phosphatase regulator activity"/>
    <property type="evidence" value="ECO:0007669"/>
    <property type="project" value="TreeGrafter"/>
</dbReference>
<reference evidence="4" key="2">
    <citation type="submission" date="2011-02" db="EMBL/GenBank/DDBJ databases">
        <authorList>
            <person name="MacLean D."/>
        </authorList>
    </citation>
    <scope>NUCLEOTIDE SEQUENCE</scope>
</reference>
<dbReference type="PANTHER" id="PTHR10648">
    <property type="entry name" value="SERINE/THREONINE-PROTEIN PHOSPHATASE PP2A 65 KDA REGULATORY SUBUNIT"/>
    <property type="match status" value="1"/>
</dbReference>
<gene>
    <name evidence="4" type="primary">AlNc14C408G11436</name>
    <name evidence="4" type="ORF">ALNC14_128860</name>
</gene>